<dbReference type="SUPFAM" id="SSF56801">
    <property type="entry name" value="Acetyl-CoA synthetase-like"/>
    <property type="match status" value="1"/>
</dbReference>
<feature type="region of interest" description="Disordered" evidence="4">
    <location>
        <begin position="1056"/>
        <end position="1086"/>
    </location>
</feature>
<dbReference type="GO" id="GO:0031177">
    <property type="term" value="F:phosphopantetheine binding"/>
    <property type="evidence" value="ECO:0007669"/>
    <property type="project" value="InterPro"/>
</dbReference>
<dbReference type="InterPro" id="IPR000873">
    <property type="entry name" value="AMP-dep_synth/lig_dom"/>
</dbReference>
<dbReference type="PROSITE" id="PS00455">
    <property type="entry name" value="AMP_BINDING"/>
    <property type="match status" value="1"/>
</dbReference>
<dbReference type="GO" id="GO:0043041">
    <property type="term" value="P:amino acid activation for nonribosomal peptide biosynthetic process"/>
    <property type="evidence" value="ECO:0007669"/>
    <property type="project" value="TreeGrafter"/>
</dbReference>
<sequence>MNTTLNQKMIEDIYPLSSLQQGMLFHSLYAPNSGAYVVQVSYELHGNLNIAAFEAAWQDLINRHPVLRTAFVWDNLEKPLQVVGKQVKCQINHLDWSDVSVQQQQEALKVLLLQKQREQGFNLSQAPLMQMTLIQLKSEVYQFVWSYHHLLLDGWSVQVLLKEFIVIYQAYIQQQTPVLLNPRRYRDYIGWLQQQNLAEAETFWKQQLQGFVSPTQLNVGQNLDVRPDNLHSHYHEEKIQLSVELTSKLQTLAKQQQLTINTFVQGAWALLLSRYSGEKNVLFATVSAGRPSALNGADAMVGLFINTLPFRVLVSPEETLYQWLQKLQNQQVEIRQYEYSSLVDIHRWSQVSPSIPLFETLVVFENYPIEPALKQSLASLEIRNIQATEQTNYPLTLYAVVDSQLALRILYDSDRFHHTTITQILEQLETLLLGMTQGDCNLATLPFLSPTQQQQILIDWNATTQEIPQQCVHEIISQQAQQTPDATAVVFADKTLTYAELNAKSNQIAHYLLQLGIKPEARIGVYLERSSPLLIIALLGILKAGAAYVPLDPTFPPERLRFMMADAELKLLLTQTSLTSVITDKIATINLDELEEDISQQPIFDPQIKVTPEQLTYLIYTSGSTGQPKGVMIEGRSLVNILTDLKQRLSITPNDKLLAVTTIAFDIAALELFLPLIAGAQVVLPPQTALVDPRQLANCIEHHQITIMQATPATWRLLLASGWEGKQDLKILCGGEALENTLAQQLLSCSQEVWNLYGPTETTIWSAAQKLSIDEPVTIGHPIANTQFYILDEQLQPVPIGVPGELYIGGAGVARGYWKRPDLTAERFKGLGTGQRNYPTPYSLLPTPLYKTGDRVRYLRDGKLEYLGRLDYQIKIRGFRIELGEIEAVLAQHPAVEQAVVTLREDEPGEQRLVAYIVSHPEIIPTELRTFLGEKLPIYMMPSAFILLEKFPLTPNGKIDRKALPKSNNLPLTTTNNFIPPQTQIEQTLSDIWQQLLGREKISIHDNFFDLGGHSLLIVRMQGQLTLKLNQNIPLVDLFRYPTINSLAKYLTQNTPTSDKEIENRISQQQTGKQRLLQQRQTRLKT</sequence>
<evidence type="ECO:0000313" key="6">
    <source>
        <dbReference type="EMBL" id="BAY68267.1"/>
    </source>
</evidence>
<dbReference type="PANTHER" id="PTHR45527:SF1">
    <property type="entry name" value="FATTY ACID SYNTHASE"/>
    <property type="match status" value="1"/>
</dbReference>
<name>A0A1Z4KH53_ANAVA</name>
<feature type="domain" description="Carrier" evidence="5">
    <location>
        <begin position="980"/>
        <end position="1055"/>
    </location>
</feature>
<dbReference type="InterPro" id="IPR020806">
    <property type="entry name" value="PKS_PP-bd"/>
</dbReference>
<evidence type="ECO:0000256" key="2">
    <source>
        <dbReference type="ARBA" id="ARBA00022450"/>
    </source>
</evidence>
<dbReference type="InterPro" id="IPR023213">
    <property type="entry name" value="CAT-like_dom_sf"/>
</dbReference>
<dbReference type="PANTHER" id="PTHR45527">
    <property type="entry name" value="NONRIBOSOMAL PEPTIDE SYNTHETASE"/>
    <property type="match status" value="1"/>
</dbReference>
<organism evidence="6 7">
    <name type="scientific">Trichormus variabilis NIES-23</name>
    <dbReference type="NCBI Taxonomy" id="1973479"/>
    <lineage>
        <taxon>Bacteria</taxon>
        <taxon>Bacillati</taxon>
        <taxon>Cyanobacteriota</taxon>
        <taxon>Cyanophyceae</taxon>
        <taxon>Nostocales</taxon>
        <taxon>Nostocaceae</taxon>
        <taxon>Trichormus</taxon>
    </lineage>
</organism>
<dbReference type="Gene3D" id="1.10.1200.10">
    <property type="entry name" value="ACP-like"/>
    <property type="match status" value="1"/>
</dbReference>
<dbReference type="GO" id="GO:0005737">
    <property type="term" value="C:cytoplasm"/>
    <property type="evidence" value="ECO:0007669"/>
    <property type="project" value="TreeGrafter"/>
</dbReference>
<dbReference type="Pfam" id="PF00550">
    <property type="entry name" value="PP-binding"/>
    <property type="match status" value="1"/>
</dbReference>
<keyword evidence="2" id="KW-0596">Phosphopantetheine</keyword>
<dbReference type="CDD" id="cd12116">
    <property type="entry name" value="A_NRPS_Ta1_like"/>
    <property type="match status" value="1"/>
</dbReference>
<evidence type="ECO:0000313" key="7">
    <source>
        <dbReference type="Proteomes" id="UP000217507"/>
    </source>
</evidence>
<dbReference type="Pfam" id="PF00668">
    <property type="entry name" value="Condensation"/>
    <property type="match status" value="1"/>
</dbReference>
<dbReference type="InterPro" id="IPR020845">
    <property type="entry name" value="AMP-binding_CS"/>
</dbReference>
<dbReference type="GO" id="GO:0044550">
    <property type="term" value="P:secondary metabolite biosynthetic process"/>
    <property type="evidence" value="ECO:0007669"/>
    <property type="project" value="UniProtKB-ARBA"/>
</dbReference>
<dbReference type="Pfam" id="PF13193">
    <property type="entry name" value="AMP-binding_C"/>
    <property type="match status" value="1"/>
</dbReference>
<dbReference type="Pfam" id="PF00501">
    <property type="entry name" value="AMP-binding"/>
    <property type="match status" value="1"/>
</dbReference>
<dbReference type="CDD" id="cd19543">
    <property type="entry name" value="DCL_NRPS"/>
    <property type="match status" value="1"/>
</dbReference>
<gene>
    <name evidence="6" type="ORF">NIES23_10510</name>
</gene>
<dbReference type="InterPro" id="IPR010071">
    <property type="entry name" value="AA_adenyl_dom"/>
</dbReference>
<dbReference type="InterPro" id="IPR009081">
    <property type="entry name" value="PP-bd_ACP"/>
</dbReference>
<dbReference type="FunFam" id="1.10.1200.10:FF:000016">
    <property type="entry name" value="Non-ribosomal peptide synthase"/>
    <property type="match status" value="1"/>
</dbReference>
<comment type="cofactor">
    <cofactor evidence="1">
        <name>pantetheine 4'-phosphate</name>
        <dbReference type="ChEBI" id="CHEBI:47942"/>
    </cofactor>
</comment>
<dbReference type="FunFam" id="3.40.50.980:FF:000001">
    <property type="entry name" value="Non-ribosomal peptide synthetase"/>
    <property type="match status" value="1"/>
</dbReference>
<accession>A0A1Z4KH53</accession>
<dbReference type="FunFam" id="3.40.50.12780:FF:000012">
    <property type="entry name" value="Non-ribosomal peptide synthetase"/>
    <property type="match status" value="1"/>
</dbReference>
<dbReference type="Gene3D" id="3.30.300.30">
    <property type="match status" value="1"/>
</dbReference>
<dbReference type="SMART" id="SM00823">
    <property type="entry name" value="PKS_PP"/>
    <property type="match status" value="1"/>
</dbReference>
<dbReference type="NCBIfam" id="TIGR01733">
    <property type="entry name" value="AA-adenyl-dom"/>
    <property type="match status" value="1"/>
</dbReference>
<evidence type="ECO:0000256" key="3">
    <source>
        <dbReference type="ARBA" id="ARBA00022553"/>
    </source>
</evidence>
<dbReference type="Gene3D" id="3.30.559.30">
    <property type="entry name" value="Nonribosomal peptide synthetase, condensation domain"/>
    <property type="match status" value="1"/>
</dbReference>
<protein>
    <submittedName>
        <fullName evidence="6">Microcystin synthetase B</fullName>
    </submittedName>
</protein>
<dbReference type="InterPro" id="IPR025110">
    <property type="entry name" value="AMP-bd_C"/>
</dbReference>
<feature type="compositionally biased region" description="Low complexity" evidence="4">
    <location>
        <begin position="1068"/>
        <end position="1086"/>
    </location>
</feature>
<evidence type="ECO:0000256" key="4">
    <source>
        <dbReference type="SAM" id="MobiDB-lite"/>
    </source>
</evidence>
<dbReference type="GO" id="GO:0008610">
    <property type="term" value="P:lipid biosynthetic process"/>
    <property type="evidence" value="ECO:0007669"/>
    <property type="project" value="UniProtKB-ARBA"/>
</dbReference>
<dbReference type="PROSITE" id="PS50075">
    <property type="entry name" value="CARRIER"/>
    <property type="match status" value="1"/>
</dbReference>
<proteinExistence type="predicted"/>
<keyword evidence="3" id="KW-0597">Phosphoprotein</keyword>
<dbReference type="Gene3D" id="3.40.50.980">
    <property type="match status" value="2"/>
</dbReference>
<dbReference type="Gene3D" id="2.30.38.10">
    <property type="entry name" value="Luciferase, Domain 3"/>
    <property type="match status" value="1"/>
</dbReference>
<dbReference type="Gene3D" id="3.30.559.10">
    <property type="entry name" value="Chloramphenicol acetyltransferase-like domain"/>
    <property type="match status" value="1"/>
</dbReference>
<dbReference type="InterPro" id="IPR001242">
    <property type="entry name" value="Condensation_dom"/>
</dbReference>
<dbReference type="InterPro" id="IPR036736">
    <property type="entry name" value="ACP-like_sf"/>
</dbReference>
<dbReference type="Proteomes" id="UP000217507">
    <property type="component" value="Chromosome"/>
</dbReference>
<dbReference type="GO" id="GO:0072330">
    <property type="term" value="P:monocarboxylic acid biosynthetic process"/>
    <property type="evidence" value="ECO:0007669"/>
    <property type="project" value="UniProtKB-ARBA"/>
</dbReference>
<dbReference type="SUPFAM" id="SSF47336">
    <property type="entry name" value="ACP-like"/>
    <property type="match status" value="1"/>
</dbReference>
<dbReference type="GO" id="GO:0003824">
    <property type="term" value="F:catalytic activity"/>
    <property type="evidence" value="ECO:0007669"/>
    <property type="project" value="InterPro"/>
</dbReference>
<dbReference type="EMBL" id="AP018216">
    <property type="protein sequence ID" value="BAY68267.1"/>
    <property type="molecule type" value="Genomic_DNA"/>
</dbReference>
<dbReference type="SUPFAM" id="SSF52777">
    <property type="entry name" value="CoA-dependent acyltransferases"/>
    <property type="match status" value="2"/>
</dbReference>
<dbReference type="AlphaFoldDB" id="A0A1Z4KH53"/>
<reference evidence="6 7" key="1">
    <citation type="submission" date="2017-06" db="EMBL/GenBank/DDBJ databases">
        <title>Genome sequencing of cyanobaciteial culture collection at National Institute for Environmental Studies (NIES).</title>
        <authorList>
            <person name="Hirose Y."/>
            <person name="Shimura Y."/>
            <person name="Fujisawa T."/>
            <person name="Nakamura Y."/>
            <person name="Kawachi M."/>
        </authorList>
    </citation>
    <scope>NUCLEOTIDE SEQUENCE [LARGE SCALE GENOMIC DNA]</scope>
    <source>
        <strain evidence="6 7">NIES-23</strain>
    </source>
</reference>
<evidence type="ECO:0000256" key="1">
    <source>
        <dbReference type="ARBA" id="ARBA00001957"/>
    </source>
</evidence>
<evidence type="ECO:0000259" key="5">
    <source>
        <dbReference type="PROSITE" id="PS50075"/>
    </source>
</evidence>
<dbReference type="FunFam" id="3.30.300.30:FF:000010">
    <property type="entry name" value="Enterobactin synthetase component F"/>
    <property type="match status" value="1"/>
</dbReference>
<dbReference type="InterPro" id="IPR045851">
    <property type="entry name" value="AMP-bd_C_sf"/>
</dbReference>